<feature type="transmembrane region" description="Helical" evidence="1">
    <location>
        <begin position="119"/>
        <end position="138"/>
    </location>
</feature>
<keyword evidence="1" id="KW-0812">Transmembrane</keyword>
<name>A0ABR2SR98_9ROSI</name>
<proteinExistence type="predicted"/>
<sequence>MAIKLILQSYVSWLEKPSCAPEVFKYVIADIFQCGAGLDWSIKVIQREENSTADRLAKSGISRSAKDIAYVRYFGKSSFSLLTPDFEGIILLLHPDFASLLLCFLKVSKELLAVEPLSLYLYLIVVLVALGFALLSRFDKAKLCNFYVHGLKVDLYDMTAFILHLMRLLMIQSSSSNPTAWQTKMKRISSLLLKEGK</sequence>
<evidence type="ECO:0000256" key="1">
    <source>
        <dbReference type="SAM" id="Phobius"/>
    </source>
</evidence>
<comment type="caution">
    <text evidence="2">The sequence shown here is derived from an EMBL/GenBank/DDBJ whole genome shotgun (WGS) entry which is preliminary data.</text>
</comment>
<keyword evidence="1" id="KW-1133">Transmembrane helix</keyword>
<evidence type="ECO:0000313" key="3">
    <source>
        <dbReference type="Proteomes" id="UP001396334"/>
    </source>
</evidence>
<dbReference type="EMBL" id="JBBPBN010000012">
    <property type="protein sequence ID" value="KAK9027499.1"/>
    <property type="molecule type" value="Genomic_DNA"/>
</dbReference>
<dbReference type="Proteomes" id="UP001396334">
    <property type="component" value="Unassembled WGS sequence"/>
</dbReference>
<keyword evidence="1" id="KW-0472">Membrane</keyword>
<organism evidence="2 3">
    <name type="scientific">Hibiscus sabdariffa</name>
    <name type="common">roselle</name>
    <dbReference type="NCBI Taxonomy" id="183260"/>
    <lineage>
        <taxon>Eukaryota</taxon>
        <taxon>Viridiplantae</taxon>
        <taxon>Streptophyta</taxon>
        <taxon>Embryophyta</taxon>
        <taxon>Tracheophyta</taxon>
        <taxon>Spermatophyta</taxon>
        <taxon>Magnoliopsida</taxon>
        <taxon>eudicotyledons</taxon>
        <taxon>Gunneridae</taxon>
        <taxon>Pentapetalae</taxon>
        <taxon>rosids</taxon>
        <taxon>malvids</taxon>
        <taxon>Malvales</taxon>
        <taxon>Malvaceae</taxon>
        <taxon>Malvoideae</taxon>
        <taxon>Hibiscus</taxon>
    </lineage>
</organism>
<evidence type="ECO:0008006" key="4">
    <source>
        <dbReference type="Google" id="ProtNLM"/>
    </source>
</evidence>
<reference evidence="2 3" key="1">
    <citation type="journal article" date="2024" name="G3 (Bethesda)">
        <title>Genome assembly of Hibiscus sabdariffa L. provides insights into metabolisms of medicinal natural products.</title>
        <authorList>
            <person name="Kim T."/>
        </authorList>
    </citation>
    <scope>NUCLEOTIDE SEQUENCE [LARGE SCALE GENOMIC DNA]</scope>
    <source>
        <strain evidence="2">TK-2024</strain>
        <tissue evidence="2">Old leaves</tissue>
    </source>
</reference>
<evidence type="ECO:0000313" key="2">
    <source>
        <dbReference type="EMBL" id="KAK9027499.1"/>
    </source>
</evidence>
<keyword evidence="3" id="KW-1185">Reference proteome</keyword>
<accession>A0ABR2SR98</accession>
<protein>
    <recommendedName>
        <fullName evidence="4">RNase H type-1 domain-containing protein</fullName>
    </recommendedName>
</protein>
<gene>
    <name evidence="2" type="ORF">V6N11_067332</name>
</gene>